<evidence type="ECO:0000259" key="7">
    <source>
        <dbReference type="Pfam" id="PF20684"/>
    </source>
</evidence>
<feature type="transmembrane region" description="Helical" evidence="6">
    <location>
        <begin position="30"/>
        <end position="51"/>
    </location>
</feature>
<sequence length="301" mass="33740">MPGGVVAPPELVAAWQTDAYPHGIRAERSLTVISLVFTPIAFVVVLARLYDRAFVRRNAGLDDLLMVASLFPLTGLCICTILSEHLYGFDRHTWDLTVDLIAPSRKLVLSISILSLSTCGLIKISILLFYRRIGAVKPWFRTTINLNIGFIACYTLAFALALPFECTPIAAYWLKADPRWTAAHPDYRCVDEGAKQVIAAALSALQDLTACVLPMALFWDLRISPRSKLALSFVFGLGIFTCACALLRTAKLHHVFYATYDVTWAARWVFALTLVEACLGAVIWGVWVWGRKEEDWKKWKW</sequence>
<dbReference type="OrthoDB" id="5429740at2759"/>
<dbReference type="InterPro" id="IPR049326">
    <property type="entry name" value="Rhodopsin_dom_fungi"/>
</dbReference>
<evidence type="ECO:0000313" key="9">
    <source>
        <dbReference type="Proteomes" id="UP000183809"/>
    </source>
</evidence>
<evidence type="ECO:0000313" key="8">
    <source>
        <dbReference type="EMBL" id="OJD32256.1"/>
    </source>
</evidence>
<feature type="transmembrane region" description="Helical" evidence="6">
    <location>
        <begin position="151"/>
        <end position="174"/>
    </location>
</feature>
<keyword evidence="2 6" id="KW-0812">Transmembrane</keyword>
<feature type="transmembrane region" description="Helical" evidence="6">
    <location>
        <begin position="229"/>
        <end position="248"/>
    </location>
</feature>
<dbReference type="GO" id="GO:0016020">
    <property type="term" value="C:membrane"/>
    <property type="evidence" value="ECO:0007669"/>
    <property type="project" value="UniProtKB-SubCell"/>
</dbReference>
<evidence type="ECO:0000256" key="1">
    <source>
        <dbReference type="ARBA" id="ARBA00004141"/>
    </source>
</evidence>
<keyword evidence="3 6" id="KW-1133">Transmembrane helix</keyword>
<evidence type="ECO:0000256" key="3">
    <source>
        <dbReference type="ARBA" id="ARBA00022989"/>
    </source>
</evidence>
<dbReference type="PANTHER" id="PTHR33048">
    <property type="entry name" value="PTH11-LIKE INTEGRAL MEMBRANE PROTEIN (AFU_ORTHOLOGUE AFUA_5G11245)"/>
    <property type="match status" value="1"/>
</dbReference>
<dbReference type="InterPro" id="IPR052337">
    <property type="entry name" value="SAT4-like"/>
</dbReference>
<evidence type="ECO:0000256" key="2">
    <source>
        <dbReference type="ARBA" id="ARBA00022692"/>
    </source>
</evidence>
<dbReference type="Proteomes" id="UP000183809">
    <property type="component" value="Unassembled WGS sequence"/>
</dbReference>
<evidence type="ECO:0000256" key="4">
    <source>
        <dbReference type="ARBA" id="ARBA00023136"/>
    </source>
</evidence>
<dbReference type="STRING" id="236234.A0A1J9QUZ8"/>
<feature type="domain" description="Rhodopsin" evidence="7">
    <location>
        <begin position="47"/>
        <end position="282"/>
    </location>
</feature>
<evidence type="ECO:0000256" key="6">
    <source>
        <dbReference type="SAM" id="Phobius"/>
    </source>
</evidence>
<feature type="transmembrane region" description="Helical" evidence="6">
    <location>
        <begin position="194"/>
        <end position="217"/>
    </location>
</feature>
<proteinExistence type="inferred from homology"/>
<feature type="transmembrane region" description="Helical" evidence="6">
    <location>
        <begin position="63"/>
        <end position="87"/>
    </location>
</feature>
<dbReference type="AlphaFoldDB" id="A0A1J9QUZ8"/>
<name>A0A1J9QUZ8_9PEZI</name>
<evidence type="ECO:0000256" key="5">
    <source>
        <dbReference type="ARBA" id="ARBA00038359"/>
    </source>
</evidence>
<feature type="transmembrane region" description="Helical" evidence="6">
    <location>
        <begin position="107"/>
        <end position="130"/>
    </location>
</feature>
<feature type="transmembrane region" description="Helical" evidence="6">
    <location>
        <begin position="268"/>
        <end position="290"/>
    </location>
</feature>
<dbReference type="EMBL" id="MNUE01000039">
    <property type="protein sequence ID" value="OJD32256.1"/>
    <property type="molecule type" value="Genomic_DNA"/>
</dbReference>
<keyword evidence="9" id="KW-1185">Reference proteome</keyword>
<comment type="caution">
    <text evidence="8">The sequence shown here is derived from an EMBL/GenBank/DDBJ whole genome shotgun (WGS) entry which is preliminary data.</text>
</comment>
<comment type="similarity">
    <text evidence="5">Belongs to the SAT4 family.</text>
</comment>
<dbReference type="Pfam" id="PF20684">
    <property type="entry name" value="Fung_rhodopsin"/>
    <property type="match status" value="1"/>
</dbReference>
<keyword evidence="4 6" id="KW-0472">Membrane</keyword>
<dbReference type="PANTHER" id="PTHR33048:SF129">
    <property type="entry name" value="INTEGRAL MEMBRANE PROTEIN-RELATED"/>
    <property type="match status" value="1"/>
</dbReference>
<dbReference type="GeneID" id="31015611"/>
<reference evidence="8 9" key="1">
    <citation type="submission" date="2016-10" db="EMBL/GenBank/DDBJ databases">
        <title>Proteomics and genomics reveal pathogen-plant mechanisms compatible with a hemibiotrophic lifestyle of Diplodia corticola.</title>
        <authorList>
            <person name="Fernandes I."/>
            <person name="De Jonge R."/>
            <person name="Van De Peer Y."/>
            <person name="Devreese B."/>
            <person name="Alves A."/>
            <person name="Esteves A.C."/>
        </authorList>
    </citation>
    <scope>NUCLEOTIDE SEQUENCE [LARGE SCALE GENOMIC DNA]</scope>
    <source>
        <strain evidence="8 9">CBS 112549</strain>
    </source>
</reference>
<protein>
    <submittedName>
        <fullName evidence="8">Integral membrane protein</fullName>
    </submittedName>
</protein>
<accession>A0A1J9QUZ8</accession>
<dbReference type="RefSeq" id="XP_020128516.1">
    <property type="nucleotide sequence ID" value="XM_020275350.1"/>
</dbReference>
<organism evidence="8 9">
    <name type="scientific">Diplodia corticola</name>
    <dbReference type="NCBI Taxonomy" id="236234"/>
    <lineage>
        <taxon>Eukaryota</taxon>
        <taxon>Fungi</taxon>
        <taxon>Dikarya</taxon>
        <taxon>Ascomycota</taxon>
        <taxon>Pezizomycotina</taxon>
        <taxon>Dothideomycetes</taxon>
        <taxon>Dothideomycetes incertae sedis</taxon>
        <taxon>Botryosphaeriales</taxon>
        <taxon>Botryosphaeriaceae</taxon>
        <taxon>Diplodia</taxon>
    </lineage>
</organism>
<gene>
    <name evidence="8" type="ORF">BKCO1_3900041</name>
</gene>
<comment type="subcellular location">
    <subcellularLocation>
        <location evidence="1">Membrane</location>
        <topology evidence="1">Multi-pass membrane protein</topology>
    </subcellularLocation>
</comment>